<accession>A0A6J5ZHX1</accession>
<dbReference type="GO" id="GO:0008410">
    <property type="term" value="F:CoA-transferase activity"/>
    <property type="evidence" value="ECO:0007669"/>
    <property type="project" value="TreeGrafter"/>
</dbReference>
<proteinExistence type="predicted"/>
<organism evidence="3">
    <name type="scientific">freshwater metagenome</name>
    <dbReference type="NCBI Taxonomy" id="449393"/>
    <lineage>
        <taxon>unclassified sequences</taxon>
        <taxon>metagenomes</taxon>
        <taxon>ecological metagenomes</taxon>
    </lineage>
</organism>
<sequence>MSKTQLDGILVADFSRVLAGPLCTQTLADLGADVVKVERVEGGDDTRQWGPPFVDEGSTYFLGLNRGKRSITLDLREESDNRLAFELCRRADVIVESFRPGAMARLGLGWEQVSEANPRAVYTSISAFGSGEEASKLPGYELLVQAMSGYMSITGEPDGPAVRPGTAMIDMTTGLYSAIGILAALQERERSGLGQHLEVSLLDSGLHALLNLGAGFLNTGDLPTRAGNAHPSIVPYQTFATADGDLALAVGNDAIFARCCKALGRPELIEDERFETNAKRVENREALLSEMDSAFATATAAEWTVRMTEAGVPAGPVNRIDQAYALAERLELDPVVELDGVRSARSPMRFSRTPVEPSRRPPRLGEHNDELRAWLSDS</sequence>
<dbReference type="PANTHER" id="PTHR48207">
    <property type="entry name" value="SUCCINATE--HYDROXYMETHYLGLUTARATE COA-TRANSFERASE"/>
    <property type="match status" value="1"/>
</dbReference>
<dbReference type="Pfam" id="PF02515">
    <property type="entry name" value="CoA_transf_3"/>
    <property type="match status" value="1"/>
</dbReference>
<feature type="compositionally biased region" description="Basic and acidic residues" evidence="2">
    <location>
        <begin position="357"/>
        <end position="372"/>
    </location>
</feature>
<feature type="region of interest" description="Disordered" evidence="2">
    <location>
        <begin position="347"/>
        <end position="378"/>
    </location>
</feature>
<keyword evidence="1" id="KW-0808">Transferase</keyword>
<evidence type="ECO:0000313" key="3">
    <source>
        <dbReference type="EMBL" id="CAB4340429.1"/>
    </source>
</evidence>
<gene>
    <name evidence="3" type="ORF">UFOPK3547_00525</name>
</gene>
<dbReference type="InterPro" id="IPR023606">
    <property type="entry name" value="CoA-Trfase_III_dom_1_sf"/>
</dbReference>
<protein>
    <submittedName>
        <fullName evidence="3">Unannotated protein</fullName>
    </submittedName>
</protein>
<dbReference type="InterPro" id="IPR044855">
    <property type="entry name" value="CoA-Trfase_III_dom3_sf"/>
</dbReference>
<dbReference type="InterPro" id="IPR003673">
    <property type="entry name" value="CoA-Trfase_fam_III"/>
</dbReference>
<dbReference type="SUPFAM" id="SSF89796">
    <property type="entry name" value="CoA-transferase family III (CaiB/BaiF)"/>
    <property type="match status" value="1"/>
</dbReference>
<dbReference type="Gene3D" id="3.30.1540.10">
    <property type="entry name" value="formyl-coa transferase, domain 3"/>
    <property type="match status" value="1"/>
</dbReference>
<dbReference type="InterPro" id="IPR050483">
    <property type="entry name" value="CoA-transferase_III_domain"/>
</dbReference>
<dbReference type="AlphaFoldDB" id="A0A6J5ZHX1"/>
<dbReference type="PANTHER" id="PTHR48207:SF3">
    <property type="entry name" value="SUCCINATE--HYDROXYMETHYLGLUTARATE COA-TRANSFERASE"/>
    <property type="match status" value="1"/>
</dbReference>
<evidence type="ECO:0000256" key="2">
    <source>
        <dbReference type="SAM" id="MobiDB-lite"/>
    </source>
</evidence>
<dbReference type="EMBL" id="CAESAN010000031">
    <property type="protein sequence ID" value="CAB4340429.1"/>
    <property type="molecule type" value="Genomic_DNA"/>
</dbReference>
<name>A0A6J5ZHX1_9ZZZZ</name>
<reference evidence="3" key="1">
    <citation type="submission" date="2020-05" db="EMBL/GenBank/DDBJ databases">
        <authorList>
            <person name="Chiriac C."/>
            <person name="Salcher M."/>
            <person name="Ghai R."/>
            <person name="Kavagutti S V."/>
        </authorList>
    </citation>
    <scope>NUCLEOTIDE SEQUENCE</scope>
</reference>
<evidence type="ECO:0000256" key="1">
    <source>
        <dbReference type="ARBA" id="ARBA00022679"/>
    </source>
</evidence>
<dbReference type="Gene3D" id="3.40.50.10540">
    <property type="entry name" value="Crotonobetainyl-coa:carnitine coa-transferase, domain 1"/>
    <property type="match status" value="1"/>
</dbReference>